<dbReference type="CDD" id="cd04301">
    <property type="entry name" value="NAT_SF"/>
    <property type="match status" value="1"/>
</dbReference>
<keyword evidence="2" id="KW-0808">Transferase</keyword>
<dbReference type="SUPFAM" id="SSF55729">
    <property type="entry name" value="Acyl-CoA N-acyltransferases (Nat)"/>
    <property type="match status" value="1"/>
</dbReference>
<dbReference type="EMBL" id="RAXZ01000009">
    <property type="protein sequence ID" value="RKG52756.1"/>
    <property type="molecule type" value="Genomic_DNA"/>
</dbReference>
<name>A0A3A8G445_9GAMM</name>
<comment type="caution">
    <text evidence="2">The sequence shown here is derived from an EMBL/GenBank/DDBJ whole genome shotgun (WGS) entry which is preliminary data.</text>
</comment>
<dbReference type="RefSeq" id="WP_120367529.1">
    <property type="nucleotide sequence ID" value="NZ_RAXZ01000009.1"/>
</dbReference>
<evidence type="ECO:0000259" key="1">
    <source>
        <dbReference type="PROSITE" id="PS51186"/>
    </source>
</evidence>
<dbReference type="InterPro" id="IPR000182">
    <property type="entry name" value="GNAT_dom"/>
</dbReference>
<dbReference type="InterPro" id="IPR016181">
    <property type="entry name" value="Acyl_CoA_acyltransferase"/>
</dbReference>
<proteinExistence type="predicted"/>
<dbReference type="GO" id="GO:0016747">
    <property type="term" value="F:acyltransferase activity, transferring groups other than amino-acyl groups"/>
    <property type="evidence" value="ECO:0007669"/>
    <property type="project" value="InterPro"/>
</dbReference>
<evidence type="ECO:0000313" key="2">
    <source>
        <dbReference type="EMBL" id="RKG52756.1"/>
    </source>
</evidence>
<reference evidence="2 3" key="1">
    <citation type="submission" date="2018-09" db="EMBL/GenBank/DDBJ databases">
        <title>The draft genome of Acinetobacter spp. strains.</title>
        <authorList>
            <person name="Qin J."/>
            <person name="Feng Y."/>
            <person name="Zong Z."/>
        </authorList>
    </citation>
    <scope>NUCLEOTIDE SEQUENCE [LARGE SCALE GENOMIC DNA]</scope>
    <source>
        <strain evidence="2 3">WCHAc060002</strain>
    </source>
</reference>
<feature type="domain" description="N-acetyltransferase" evidence="1">
    <location>
        <begin position="1"/>
        <end position="146"/>
    </location>
</feature>
<dbReference type="Pfam" id="PF13673">
    <property type="entry name" value="Acetyltransf_10"/>
    <property type="match status" value="1"/>
</dbReference>
<accession>A0A3A8G445</accession>
<organism evidence="2 3">
    <name type="scientific">Acinetobacter cumulans</name>
    <dbReference type="NCBI Taxonomy" id="2136182"/>
    <lineage>
        <taxon>Bacteria</taxon>
        <taxon>Pseudomonadati</taxon>
        <taxon>Pseudomonadota</taxon>
        <taxon>Gammaproteobacteria</taxon>
        <taxon>Moraxellales</taxon>
        <taxon>Moraxellaceae</taxon>
        <taxon>Acinetobacter</taxon>
    </lineage>
</organism>
<gene>
    <name evidence="2" type="ORF">D7V64_09055</name>
</gene>
<dbReference type="Gene3D" id="3.40.630.30">
    <property type="match status" value="1"/>
</dbReference>
<dbReference type="Proteomes" id="UP000281084">
    <property type="component" value="Unassembled WGS sequence"/>
</dbReference>
<dbReference type="AlphaFoldDB" id="A0A3A8G445"/>
<protein>
    <submittedName>
        <fullName evidence="2">GNAT family N-acetyltransferase</fullName>
    </submittedName>
</protein>
<dbReference type="PROSITE" id="PS51186">
    <property type="entry name" value="GNAT"/>
    <property type="match status" value="1"/>
</dbReference>
<evidence type="ECO:0000313" key="3">
    <source>
        <dbReference type="Proteomes" id="UP000281084"/>
    </source>
</evidence>
<sequence length="148" mass="17200">MIREARIEDIPHILKIIHESIRTCIDDHQRDESSIQILLEEMNQANLTLWMLYNDSWVYVDEYRIAGVIMVNDQGNILLNYVAPEMQLRGFGEALLLKLFETCHTKNIPQLTLESTQTALPFYQKYGFERSQPSNSDSMLLVKQVSPL</sequence>